<organism evidence="1 2">
    <name type="scientific">Streptococcus mitis</name>
    <dbReference type="NCBI Taxonomy" id="28037"/>
    <lineage>
        <taxon>Bacteria</taxon>
        <taxon>Bacillati</taxon>
        <taxon>Bacillota</taxon>
        <taxon>Bacilli</taxon>
        <taxon>Lactobacillales</taxon>
        <taxon>Streptococcaceae</taxon>
        <taxon>Streptococcus</taxon>
        <taxon>Streptococcus mitis group</taxon>
    </lineage>
</organism>
<sequence>MYTFIIQKLETSNILFSVTLKQENKIKNIFISEILYYNF</sequence>
<protein>
    <submittedName>
        <fullName evidence="1">Uncharacterized protein</fullName>
    </submittedName>
</protein>
<dbReference type="AlphaFoldDB" id="A0A081PVM8"/>
<name>A0A081PVM8_STRMT</name>
<evidence type="ECO:0000313" key="2">
    <source>
        <dbReference type="Proteomes" id="UP000028090"/>
    </source>
</evidence>
<dbReference type="EMBL" id="JPFU01000013">
    <property type="protein sequence ID" value="KEQ34751.1"/>
    <property type="molecule type" value="Genomic_DNA"/>
</dbReference>
<proteinExistence type="predicted"/>
<dbReference type="Proteomes" id="UP000028090">
    <property type="component" value="Unassembled WGS sequence"/>
</dbReference>
<gene>
    <name evidence="1" type="ORF">SK629_1381</name>
</gene>
<comment type="caution">
    <text evidence="1">The sequence shown here is derived from an EMBL/GenBank/DDBJ whole genome shotgun (WGS) entry which is preliminary data.</text>
</comment>
<accession>A0A081PVM8</accession>
<reference evidence="1 2" key="1">
    <citation type="submission" date="2014-05" db="EMBL/GenBank/DDBJ databases">
        <authorList>
            <person name="Daugherty S.C."/>
            <person name="Tallon L.J."/>
            <person name="Sadzewicz L."/>
            <person name="Kilian M."/>
            <person name="Tettelin H."/>
        </authorList>
    </citation>
    <scope>NUCLEOTIDE SEQUENCE [LARGE SCALE GENOMIC DNA]</scope>
    <source>
        <strain evidence="1 2">SK629</strain>
    </source>
</reference>
<evidence type="ECO:0000313" key="1">
    <source>
        <dbReference type="EMBL" id="KEQ34751.1"/>
    </source>
</evidence>
<dbReference type="PATRIC" id="fig|28037.95.peg.1312"/>